<protein>
    <recommendedName>
        <fullName evidence="3">C2H2-type domain-containing protein</fullName>
    </recommendedName>
</protein>
<sequence length="306" mass="34303">MWRAVDDLHKKYKFRASGKTDRKSRVVGHVLKYHVSMDRVPFSCSLCNFRCLEQHELKDHVRKYRTHIDEASKLGMTNTTVLLNQAERPIDIDNYVEAIEDTVQPQDPVLPLSSIGKGSASKLERPDQEQTKHALNIHAFVSMGGSLTSSTLSIEPGCLTGPPIGQYDAPTPLLDEHDEEEEEFNVWLGSLTAPDDQQTVTYAEPNQQVVPTLFCVKQRDSMSPMPRVVTSEQPAVLSTTMTTSQVPTAVIQAPITEAIRQSTILMENTIREGHSTILSAINANHKDMLNVLKEIREALQKKKYLN</sequence>
<accession>A0A9D4F253</accession>
<keyword evidence="2" id="KW-1185">Reference proteome</keyword>
<name>A0A9D4F253_DREPO</name>
<comment type="caution">
    <text evidence="1">The sequence shown here is derived from an EMBL/GenBank/DDBJ whole genome shotgun (WGS) entry which is preliminary data.</text>
</comment>
<dbReference type="EMBL" id="JAIWYP010000008">
    <property type="protein sequence ID" value="KAH3790975.1"/>
    <property type="molecule type" value="Genomic_DNA"/>
</dbReference>
<evidence type="ECO:0008006" key="3">
    <source>
        <dbReference type="Google" id="ProtNLM"/>
    </source>
</evidence>
<evidence type="ECO:0000313" key="1">
    <source>
        <dbReference type="EMBL" id="KAH3790975.1"/>
    </source>
</evidence>
<dbReference type="Proteomes" id="UP000828390">
    <property type="component" value="Unassembled WGS sequence"/>
</dbReference>
<dbReference type="AlphaFoldDB" id="A0A9D4F253"/>
<reference evidence="1" key="2">
    <citation type="submission" date="2020-11" db="EMBL/GenBank/DDBJ databases">
        <authorList>
            <person name="McCartney M.A."/>
            <person name="Auch B."/>
            <person name="Kono T."/>
            <person name="Mallez S."/>
            <person name="Becker A."/>
            <person name="Gohl D.M."/>
            <person name="Silverstein K.A.T."/>
            <person name="Koren S."/>
            <person name="Bechman K.B."/>
            <person name="Herman A."/>
            <person name="Abrahante J.E."/>
            <person name="Garbe J."/>
        </authorList>
    </citation>
    <scope>NUCLEOTIDE SEQUENCE</scope>
    <source>
        <strain evidence="1">Duluth1</strain>
        <tissue evidence="1">Whole animal</tissue>
    </source>
</reference>
<reference evidence="1" key="1">
    <citation type="journal article" date="2019" name="bioRxiv">
        <title>The Genome of the Zebra Mussel, Dreissena polymorpha: A Resource for Invasive Species Research.</title>
        <authorList>
            <person name="McCartney M.A."/>
            <person name="Auch B."/>
            <person name="Kono T."/>
            <person name="Mallez S."/>
            <person name="Zhang Y."/>
            <person name="Obille A."/>
            <person name="Becker A."/>
            <person name="Abrahante J.E."/>
            <person name="Garbe J."/>
            <person name="Badalamenti J.P."/>
            <person name="Herman A."/>
            <person name="Mangelson H."/>
            <person name="Liachko I."/>
            <person name="Sullivan S."/>
            <person name="Sone E.D."/>
            <person name="Koren S."/>
            <person name="Silverstein K.A.T."/>
            <person name="Beckman K.B."/>
            <person name="Gohl D.M."/>
        </authorList>
    </citation>
    <scope>NUCLEOTIDE SEQUENCE</scope>
    <source>
        <strain evidence="1">Duluth1</strain>
        <tissue evidence="1">Whole animal</tissue>
    </source>
</reference>
<evidence type="ECO:0000313" key="2">
    <source>
        <dbReference type="Proteomes" id="UP000828390"/>
    </source>
</evidence>
<gene>
    <name evidence="1" type="ORF">DPMN_169184</name>
</gene>
<proteinExistence type="predicted"/>
<dbReference type="Gene3D" id="3.30.160.60">
    <property type="entry name" value="Classic Zinc Finger"/>
    <property type="match status" value="1"/>
</dbReference>
<organism evidence="1 2">
    <name type="scientific">Dreissena polymorpha</name>
    <name type="common">Zebra mussel</name>
    <name type="synonym">Mytilus polymorpha</name>
    <dbReference type="NCBI Taxonomy" id="45954"/>
    <lineage>
        <taxon>Eukaryota</taxon>
        <taxon>Metazoa</taxon>
        <taxon>Spiralia</taxon>
        <taxon>Lophotrochozoa</taxon>
        <taxon>Mollusca</taxon>
        <taxon>Bivalvia</taxon>
        <taxon>Autobranchia</taxon>
        <taxon>Heteroconchia</taxon>
        <taxon>Euheterodonta</taxon>
        <taxon>Imparidentia</taxon>
        <taxon>Neoheterodontei</taxon>
        <taxon>Myida</taxon>
        <taxon>Dreissenoidea</taxon>
        <taxon>Dreissenidae</taxon>
        <taxon>Dreissena</taxon>
    </lineage>
</organism>